<reference evidence="2 3" key="1">
    <citation type="journal article" date="2023" name="Plants (Basel)">
        <title>Bridging the Gap: Combining Genomics and Transcriptomics Approaches to Understand Stylosanthes scabra, an Orphan Legume from the Brazilian Caatinga.</title>
        <authorList>
            <person name="Ferreira-Neto J.R.C."/>
            <person name="da Silva M.D."/>
            <person name="Binneck E."/>
            <person name="de Melo N.F."/>
            <person name="da Silva R.H."/>
            <person name="de Melo A.L.T.M."/>
            <person name="Pandolfi V."/>
            <person name="Bustamante F.O."/>
            <person name="Brasileiro-Vidal A.C."/>
            <person name="Benko-Iseppon A.M."/>
        </authorList>
    </citation>
    <scope>NUCLEOTIDE SEQUENCE [LARGE SCALE GENOMIC DNA]</scope>
    <source>
        <tissue evidence="2">Leaves</tissue>
    </source>
</reference>
<evidence type="ECO:0000256" key="1">
    <source>
        <dbReference type="SAM" id="MobiDB-lite"/>
    </source>
</evidence>
<feature type="region of interest" description="Disordered" evidence="1">
    <location>
        <begin position="97"/>
        <end position="122"/>
    </location>
</feature>
<comment type="caution">
    <text evidence="2">The sequence shown here is derived from an EMBL/GenBank/DDBJ whole genome shotgun (WGS) entry which is preliminary data.</text>
</comment>
<name>A0ABU6WG58_9FABA</name>
<dbReference type="InterPro" id="IPR014710">
    <property type="entry name" value="RmlC-like_jellyroll"/>
</dbReference>
<organism evidence="2 3">
    <name type="scientific">Stylosanthes scabra</name>
    <dbReference type="NCBI Taxonomy" id="79078"/>
    <lineage>
        <taxon>Eukaryota</taxon>
        <taxon>Viridiplantae</taxon>
        <taxon>Streptophyta</taxon>
        <taxon>Embryophyta</taxon>
        <taxon>Tracheophyta</taxon>
        <taxon>Spermatophyta</taxon>
        <taxon>Magnoliopsida</taxon>
        <taxon>eudicotyledons</taxon>
        <taxon>Gunneridae</taxon>
        <taxon>Pentapetalae</taxon>
        <taxon>rosids</taxon>
        <taxon>fabids</taxon>
        <taxon>Fabales</taxon>
        <taxon>Fabaceae</taxon>
        <taxon>Papilionoideae</taxon>
        <taxon>50 kb inversion clade</taxon>
        <taxon>dalbergioids sensu lato</taxon>
        <taxon>Dalbergieae</taxon>
        <taxon>Pterocarpus clade</taxon>
        <taxon>Stylosanthes</taxon>
    </lineage>
</organism>
<evidence type="ECO:0000313" key="2">
    <source>
        <dbReference type="EMBL" id="MED6184326.1"/>
    </source>
</evidence>
<evidence type="ECO:0000313" key="3">
    <source>
        <dbReference type="Proteomes" id="UP001341840"/>
    </source>
</evidence>
<dbReference type="EMBL" id="JASCZI010181531">
    <property type="protein sequence ID" value="MED6184326.1"/>
    <property type="molecule type" value="Genomic_DNA"/>
</dbReference>
<dbReference type="Proteomes" id="UP001341840">
    <property type="component" value="Unassembled WGS sequence"/>
</dbReference>
<protein>
    <submittedName>
        <fullName evidence="2">Uncharacterized protein</fullName>
    </submittedName>
</protein>
<accession>A0ABU6WG58</accession>
<keyword evidence="3" id="KW-1185">Reference proteome</keyword>
<sequence length="184" mass="20881">MVKLLDSMVCDDIKKAWKPHKGEDHKPPHSCNLYDKAPDFINNHGWSVAIDGSDYSPLKMSGVGIYHVNLSAVCTIFGPCVFSSTDTTYWATVGSSRPSERNQVREHKMRRSNDDSTHESNGNRVWNSVERLWKNPASVSKRNQCNGRRDQRRRCVLCAKVLPILPNSIKEPTIGVLRLHHLCK</sequence>
<feature type="compositionally biased region" description="Basic and acidic residues" evidence="1">
    <location>
        <begin position="98"/>
        <end position="118"/>
    </location>
</feature>
<proteinExistence type="predicted"/>
<gene>
    <name evidence="2" type="ORF">PIB30_046346</name>
</gene>
<dbReference type="Gene3D" id="2.60.120.10">
    <property type="entry name" value="Jelly Rolls"/>
    <property type="match status" value="1"/>
</dbReference>